<keyword evidence="3" id="KW-0597">Phosphoprotein</keyword>
<evidence type="ECO:0000256" key="7">
    <source>
        <dbReference type="ARBA" id="ARBA00022840"/>
    </source>
</evidence>
<evidence type="ECO:0000256" key="2">
    <source>
        <dbReference type="ARBA" id="ARBA00012438"/>
    </source>
</evidence>
<sequence length="438" mass="46133">MTEAPLSPGHPRAAAGGELRLPKPPGVVRQFWARHPWLTDSLITAVYLVPTLVGTATTETTATPLQPWILVAQPAAILAAAAAILLFRRRRPWILLLVAWLTCLVAAPFGPADVVPTLFGLYALAVYRSTRSAWVGFAGSVIVATLASYLAVWAGDDTVSPFGADAPASATQFTVLLLIGTLIGVTVGNRRRYLDALIARAHDLARERDQQARLATALERSRIAREMHDIVSHSLTVMVTLADGSSATASRDPERASEAMRHVAETGRSALADMRRMLGVLAEPGTGDDDLAPQPDAAAIPALVDRFRAAGLPARLTTVGAPVEDPNLQLTIYRIVQEGLTNALRHAAAAHAVEVTVEHAEGLVRVDVVDDAPTPMGRQSPGGGHGLVGMRERVALYGGTLEAGPGAVRGWHLRAVLRSADAADAAGSTAPSDAEEAT</sequence>
<keyword evidence="5" id="KW-0547">Nucleotide-binding</keyword>
<dbReference type="Pfam" id="PF07730">
    <property type="entry name" value="HisKA_3"/>
    <property type="match status" value="1"/>
</dbReference>
<dbReference type="Proteomes" id="UP001501746">
    <property type="component" value="Unassembled WGS sequence"/>
</dbReference>
<dbReference type="SUPFAM" id="SSF55874">
    <property type="entry name" value="ATPase domain of HSP90 chaperone/DNA topoisomerase II/histidine kinase"/>
    <property type="match status" value="1"/>
</dbReference>
<dbReference type="CDD" id="cd16917">
    <property type="entry name" value="HATPase_UhpB-NarQ-NarX-like"/>
    <property type="match status" value="1"/>
</dbReference>
<feature type="region of interest" description="Disordered" evidence="9">
    <location>
        <begin position="1"/>
        <end position="21"/>
    </location>
</feature>
<comment type="catalytic activity">
    <reaction evidence="1">
        <text>ATP + protein L-histidine = ADP + protein N-phospho-L-histidine.</text>
        <dbReference type="EC" id="2.7.13.3"/>
    </reaction>
</comment>
<dbReference type="PANTHER" id="PTHR24421">
    <property type="entry name" value="NITRATE/NITRITE SENSOR PROTEIN NARX-RELATED"/>
    <property type="match status" value="1"/>
</dbReference>
<keyword evidence="8" id="KW-0902">Two-component regulatory system</keyword>
<keyword evidence="10" id="KW-1133">Transmembrane helix</keyword>
<keyword evidence="4" id="KW-0808">Transferase</keyword>
<gene>
    <name evidence="13" type="ORF">GCM10009750_15220</name>
</gene>
<reference evidence="13 14" key="1">
    <citation type="journal article" date="2019" name="Int. J. Syst. Evol. Microbiol.">
        <title>The Global Catalogue of Microorganisms (GCM) 10K type strain sequencing project: providing services to taxonomists for standard genome sequencing and annotation.</title>
        <authorList>
            <consortium name="The Broad Institute Genomics Platform"/>
            <consortium name="The Broad Institute Genome Sequencing Center for Infectious Disease"/>
            <person name="Wu L."/>
            <person name="Ma J."/>
        </authorList>
    </citation>
    <scope>NUCLEOTIDE SEQUENCE [LARGE SCALE GENOMIC DNA]</scope>
    <source>
        <strain evidence="13 14">JCM 14323</strain>
    </source>
</reference>
<name>A0ABN2MNA5_9MICO</name>
<evidence type="ECO:0000256" key="1">
    <source>
        <dbReference type="ARBA" id="ARBA00000085"/>
    </source>
</evidence>
<protein>
    <recommendedName>
        <fullName evidence="2">histidine kinase</fullName>
        <ecNumber evidence="2">2.7.13.3</ecNumber>
    </recommendedName>
</protein>
<dbReference type="Gene3D" id="1.20.5.1930">
    <property type="match status" value="1"/>
</dbReference>
<dbReference type="InterPro" id="IPR036890">
    <property type="entry name" value="HATPase_C_sf"/>
</dbReference>
<evidence type="ECO:0000256" key="9">
    <source>
        <dbReference type="SAM" id="MobiDB-lite"/>
    </source>
</evidence>
<dbReference type="InterPro" id="IPR011712">
    <property type="entry name" value="Sig_transdc_His_kin_sub3_dim/P"/>
</dbReference>
<dbReference type="PANTHER" id="PTHR24421:SF10">
    <property type="entry name" value="NITRATE_NITRITE SENSOR PROTEIN NARQ"/>
    <property type="match status" value="1"/>
</dbReference>
<evidence type="ECO:0000256" key="4">
    <source>
        <dbReference type="ARBA" id="ARBA00022679"/>
    </source>
</evidence>
<dbReference type="EC" id="2.7.13.3" evidence="2"/>
<evidence type="ECO:0000256" key="3">
    <source>
        <dbReference type="ARBA" id="ARBA00022553"/>
    </source>
</evidence>
<keyword evidence="10" id="KW-0472">Membrane</keyword>
<proteinExistence type="predicted"/>
<keyword evidence="6 13" id="KW-0418">Kinase</keyword>
<keyword evidence="10" id="KW-0812">Transmembrane</keyword>
<feature type="transmembrane region" description="Helical" evidence="10">
    <location>
        <begin position="93"/>
        <end position="122"/>
    </location>
</feature>
<comment type="caution">
    <text evidence="13">The sequence shown here is derived from an EMBL/GenBank/DDBJ whole genome shotgun (WGS) entry which is preliminary data.</text>
</comment>
<evidence type="ECO:0000313" key="13">
    <source>
        <dbReference type="EMBL" id="GAA1832116.1"/>
    </source>
</evidence>
<organism evidence="13 14">
    <name type="scientific">Agromyces salentinus</name>
    <dbReference type="NCBI Taxonomy" id="269421"/>
    <lineage>
        <taxon>Bacteria</taxon>
        <taxon>Bacillati</taxon>
        <taxon>Actinomycetota</taxon>
        <taxon>Actinomycetes</taxon>
        <taxon>Micrococcales</taxon>
        <taxon>Microbacteriaceae</taxon>
        <taxon>Agromyces</taxon>
    </lineage>
</organism>
<dbReference type="InterPro" id="IPR050482">
    <property type="entry name" value="Sensor_HK_TwoCompSys"/>
</dbReference>
<feature type="domain" description="Histidine kinase/HSP90-like ATPase" evidence="11">
    <location>
        <begin position="329"/>
        <end position="406"/>
    </location>
</feature>
<evidence type="ECO:0000256" key="5">
    <source>
        <dbReference type="ARBA" id="ARBA00022741"/>
    </source>
</evidence>
<keyword evidence="7" id="KW-0067">ATP-binding</keyword>
<dbReference type="EMBL" id="BAAANK010000004">
    <property type="protein sequence ID" value="GAA1832116.1"/>
    <property type="molecule type" value="Genomic_DNA"/>
</dbReference>
<evidence type="ECO:0000256" key="6">
    <source>
        <dbReference type="ARBA" id="ARBA00022777"/>
    </source>
</evidence>
<feature type="transmembrane region" description="Helical" evidence="10">
    <location>
        <begin position="134"/>
        <end position="154"/>
    </location>
</feature>
<keyword evidence="14" id="KW-1185">Reference proteome</keyword>
<dbReference type="RefSeq" id="WP_157427755.1">
    <property type="nucleotide sequence ID" value="NZ_BAAANK010000004.1"/>
</dbReference>
<feature type="transmembrane region" description="Helical" evidence="10">
    <location>
        <begin position="68"/>
        <end position="87"/>
    </location>
</feature>
<evidence type="ECO:0000256" key="10">
    <source>
        <dbReference type="SAM" id="Phobius"/>
    </source>
</evidence>
<dbReference type="Pfam" id="PF02518">
    <property type="entry name" value="HATPase_c"/>
    <property type="match status" value="1"/>
</dbReference>
<accession>A0ABN2MNA5</accession>
<feature type="transmembrane region" description="Helical" evidence="10">
    <location>
        <begin position="166"/>
        <end position="187"/>
    </location>
</feature>
<evidence type="ECO:0000259" key="11">
    <source>
        <dbReference type="Pfam" id="PF02518"/>
    </source>
</evidence>
<dbReference type="Gene3D" id="3.30.565.10">
    <property type="entry name" value="Histidine kinase-like ATPase, C-terminal domain"/>
    <property type="match status" value="1"/>
</dbReference>
<feature type="domain" description="Signal transduction histidine kinase subgroup 3 dimerisation and phosphoacceptor" evidence="12">
    <location>
        <begin position="219"/>
        <end position="284"/>
    </location>
</feature>
<evidence type="ECO:0000256" key="8">
    <source>
        <dbReference type="ARBA" id="ARBA00023012"/>
    </source>
</evidence>
<dbReference type="GO" id="GO:0016301">
    <property type="term" value="F:kinase activity"/>
    <property type="evidence" value="ECO:0007669"/>
    <property type="project" value="UniProtKB-KW"/>
</dbReference>
<dbReference type="InterPro" id="IPR003594">
    <property type="entry name" value="HATPase_dom"/>
</dbReference>
<evidence type="ECO:0000313" key="14">
    <source>
        <dbReference type="Proteomes" id="UP001501746"/>
    </source>
</evidence>
<evidence type="ECO:0000259" key="12">
    <source>
        <dbReference type="Pfam" id="PF07730"/>
    </source>
</evidence>